<evidence type="ECO:0000256" key="4">
    <source>
        <dbReference type="ARBA" id="ARBA00023014"/>
    </source>
</evidence>
<evidence type="ECO:0000313" key="7">
    <source>
        <dbReference type="Proteomes" id="UP000050509"/>
    </source>
</evidence>
<dbReference type="InterPro" id="IPR052950">
    <property type="entry name" value="CISD"/>
</dbReference>
<dbReference type="PANTHER" id="PTHR46491:SF3">
    <property type="entry name" value="CDGSH IRON-SULFUR DOMAIN-CONTAINING PROTEIN 3, MITOCHONDRIAL"/>
    <property type="match status" value="1"/>
</dbReference>
<gene>
    <name evidence="6" type="ORF">SE17_26025</name>
</gene>
<proteinExistence type="predicted"/>
<dbReference type="PANTHER" id="PTHR46491">
    <property type="entry name" value="CDGSH IRON SULFUR DOMAIN PROTEIN HOMOLOG"/>
    <property type="match status" value="1"/>
</dbReference>
<keyword evidence="4" id="KW-0411">Iron-sulfur</keyword>
<dbReference type="EMBL" id="LJCR01001309">
    <property type="protein sequence ID" value="KPV50590.1"/>
    <property type="molecule type" value="Genomic_DNA"/>
</dbReference>
<feature type="domain" description="Iron-binding zinc finger CDGSH type" evidence="5">
    <location>
        <begin position="178"/>
        <end position="216"/>
    </location>
</feature>
<dbReference type="AlphaFoldDB" id="A0A0P9DL11"/>
<dbReference type="Gene3D" id="3.40.5.90">
    <property type="entry name" value="CDGSH iron-sulfur domain, mitoNEET-type"/>
    <property type="match status" value="2"/>
</dbReference>
<evidence type="ECO:0000256" key="2">
    <source>
        <dbReference type="ARBA" id="ARBA00022723"/>
    </source>
</evidence>
<dbReference type="Pfam" id="PF09360">
    <property type="entry name" value="zf-CDGSH"/>
    <property type="match status" value="2"/>
</dbReference>
<sequence length="217" mass="23012">MADRTHHYRTDAIEVSYDTGRCIHAAECVRRLPAVFNTERRPWVQPANASPDAIAEVVMRCPSGALHFTRFDGGAAEAPPETVQITPQPDGPLYLHGDIEVRAPDGSTIAHDTRLALCRCGQSSSKPFCDNTHKKIDFHAPGTLAEKSLRPPEEGAPAAIVVTPTENGPLLVTGAFEVCAASGEMCMAAGKASLCRCGGSGSKPFCDGTHSKIGFQG</sequence>
<dbReference type="Proteomes" id="UP000050509">
    <property type="component" value="Unassembled WGS sequence"/>
</dbReference>
<reference evidence="6 7" key="1">
    <citation type="submission" date="2015-09" db="EMBL/GenBank/DDBJ databases">
        <title>Draft genome sequence of Kouleothrix aurantiaca JCM 19913.</title>
        <authorList>
            <person name="Hemp J."/>
        </authorList>
    </citation>
    <scope>NUCLEOTIDE SEQUENCE [LARGE SCALE GENOMIC DNA]</scope>
    <source>
        <strain evidence="6 7">COM-B</strain>
    </source>
</reference>
<accession>A0A0P9DL11</accession>
<organism evidence="6 7">
    <name type="scientific">Kouleothrix aurantiaca</name>
    <dbReference type="NCBI Taxonomy" id="186479"/>
    <lineage>
        <taxon>Bacteria</taxon>
        <taxon>Bacillati</taxon>
        <taxon>Chloroflexota</taxon>
        <taxon>Chloroflexia</taxon>
        <taxon>Chloroflexales</taxon>
        <taxon>Roseiflexineae</taxon>
        <taxon>Roseiflexaceae</taxon>
        <taxon>Kouleothrix</taxon>
    </lineage>
</organism>
<keyword evidence="7" id="KW-1185">Reference proteome</keyword>
<evidence type="ECO:0000256" key="3">
    <source>
        <dbReference type="ARBA" id="ARBA00023004"/>
    </source>
</evidence>
<dbReference type="GO" id="GO:0051537">
    <property type="term" value="F:2 iron, 2 sulfur cluster binding"/>
    <property type="evidence" value="ECO:0007669"/>
    <property type="project" value="UniProtKB-KW"/>
</dbReference>
<dbReference type="InterPro" id="IPR010693">
    <property type="entry name" value="Divergent_4Fe-4S_mono-cluster"/>
</dbReference>
<evidence type="ECO:0000259" key="5">
    <source>
        <dbReference type="SMART" id="SM00704"/>
    </source>
</evidence>
<keyword evidence="2" id="KW-0479">Metal-binding</keyword>
<name>A0A0P9DL11_9CHLR</name>
<evidence type="ECO:0000313" key="6">
    <source>
        <dbReference type="EMBL" id="KPV50590.1"/>
    </source>
</evidence>
<dbReference type="InterPro" id="IPR018967">
    <property type="entry name" value="FeS-contain_CDGSH-typ"/>
</dbReference>
<feature type="domain" description="Iron-binding zinc finger CDGSH type" evidence="5">
    <location>
        <begin position="102"/>
        <end position="139"/>
    </location>
</feature>
<comment type="caution">
    <text evidence="6">The sequence shown here is derived from an EMBL/GenBank/DDBJ whole genome shotgun (WGS) entry which is preliminary data.</text>
</comment>
<keyword evidence="1" id="KW-0001">2Fe-2S</keyword>
<dbReference type="PATRIC" id="fig|186479.3.peg.1347"/>
<keyword evidence="3" id="KW-0408">Iron</keyword>
<dbReference type="Pfam" id="PF06902">
    <property type="entry name" value="Fer4_19"/>
    <property type="match status" value="1"/>
</dbReference>
<dbReference type="SMART" id="SM00704">
    <property type="entry name" value="ZnF_CDGSH"/>
    <property type="match status" value="2"/>
</dbReference>
<dbReference type="GO" id="GO:0005737">
    <property type="term" value="C:cytoplasm"/>
    <property type="evidence" value="ECO:0007669"/>
    <property type="project" value="UniProtKB-ARBA"/>
</dbReference>
<dbReference type="InterPro" id="IPR042216">
    <property type="entry name" value="MitoNEET_CISD"/>
</dbReference>
<evidence type="ECO:0000256" key="1">
    <source>
        <dbReference type="ARBA" id="ARBA00022714"/>
    </source>
</evidence>
<dbReference type="GO" id="GO:0046872">
    <property type="term" value="F:metal ion binding"/>
    <property type="evidence" value="ECO:0007669"/>
    <property type="project" value="UniProtKB-KW"/>
</dbReference>
<protein>
    <recommendedName>
        <fullName evidence="5">Iron-binding zinc finger CDGSH type domain-containing protein</fullName>
    </recommendedName>
</protein>